<gene>
    <name evidence="2" type="ORF">FQN60_006507</name>
</gene>
<keyword evidence="3" id="KW-1185">Reference proteome</keyword>
<name>A0A5J5C9P4_9PERO</name>
<accession>A0A5J5C9P4</accession>
<sequence length="228" mass="24328">MNKEVAVSTETLQTSKTEISEVKRTLQSLQIQLQSENSMHQQRRQRQQRHLHQHDLHHNQDHQGGGDNGGGGQVRHRDQQLEDRDQDLTGGEGPDLLGRPVQLRPVFTLRSEPTTSRPSAMTSFSSHNSLMSSSSSHRVGSMGASSVYVGAGETGIRVSRASSSYFSSSSAAGAGGAFNLSDGKSTIRATSATSTSTISTSTTSTTTKTTKVVVITEEVGKSGTVIIS</sequence>
<dbReference type="Proteomes" id="UP000327493">
    <property type="component" value="Unassembled WGS sequence"/>
</dbReference>
<dbReference type="Gene3D" id="1.20.5.500">
    <property type="entry name" value="Single helix bin"/>
    <property type="match status" value="1"/>
</dbReference>
<feature type="compositionally biased region" description="Basic residues" evidence="1">
    <location>
        <begin position="41"/>
        <end position="52"/>
    </location>
</feature>
<evidence type="ECO:0000256" key="1">
    <source>
        <dbReference type="SAM" id="MobiDB-lite"/>
    </source>
</evidence>
<comment type="caution">
    <text evidence="2">The sequence shown here is derived from an EMBL/GenBank/DDBJ whole genome shotgun (WGS) entry which is preliminary data.</text>
</comment>
<evidence type="ECO:0000313" key="3">
    <source>
        <dbReference type="Proteomes" id="UP000327493"/>
    </source>
</evidence>
<organism evidence="2 3">
    <name type="scientific">Etheostoma spectabile</name>
    <name type="common">orangethroat darter</name>
    <dbReference type="NCBI Taxonomy" id="54343"/>
    <lineage>
        <taxon>Eukaryota</taxon>
        <taxon>Metazoa</taxon>
        <taxon>Chordata</taxon>
        <taxon>Craniata</taxon>
        <taxon>Vertebrata</taxon>
        <taxon>Euteleostomi</taxon>
        <taxon>Actinopterygii</taxon>
        <taxon>Neopterygii</taxon>
        <taxon>Teleostei</taxon>
        <taxon>Neoteleostei</taxon>
        <taxon>Acanthomorphata</taxon>
        <taxon>Eupercaria</taxon>
        <taxon>Perciformes</taxon>
        <taxon>Percoidei</taxon>
        <taxon>Percidae</taxon>
        <taxon>Etheostomatinae</taxon>
        <taxon>Etheostoma</taxon>
    </lineage>
</organism>
<evidence type="ECO:0000313" key="2">
    <source>
        <dbReference type="EMBL" id="KAA8578377.1"/>
    </source>
</evidence>
<feature type="region of interest" description="Disordered" evidence="1">
    <location>
        <begin position="110"/>
        <end position="129"/>
    </location>
</feature>
<dbReference type="EMBL" id="VOFY01000760">
    <property type="protein sequence ID" value="KAA8578377.1"/>
    <property type="molecule type" value="Genomic_DNA"/>
</dbReference>
<feature type="compositionally biased region" description="Gly residues" evidence="1">
    <location>
        <begin position="63"/>
        <end position="73"/>
    </location>
</feature>
<feature type="region of interest" description="Disordered" evidence="1">
    <location>
        <begin position="31"/>
        <end position="77"/>
    </location>
</feature>
<protein>
    <submittedName>
        <fullName evidence="2">Uncharacterized protein</fullName>
    </submittedName>
</protein>
<reference evidence="2 3" key="1">
    <citation type="submission" date="2019-08" db="EMBL/GenBank/DDBJ databases">
        <title>A chromosome-level genome assembly, high-density linkage maps, and genome scans reveal the genomic architecture of hybrid incompatibilities underlying speciation via character displacement in darters (Percidae: Etheostominae).</title>
        <authorList>
            <person name="Moran R.L."/>
            <person name="Catchen J.M."/>
            <person name="Fuller R.C."/>
        </authorList>
    </citation>
    <scope>NUCLEOTIDE SEQUENCE [LARGE SCALE GENOMIC DNA]</scope>
    <source>
        <strain evidence="2">EspeVRDwgs_2016</strain>
        <tissue evidence="2">Muscle</tissue>
    </source>
</reference>
<dbReference type="AlphaFoldDB" id="A0A5J5C9P4"/>
<feature type="compositionally biased region" description="Polar residues" evidence="1">
    <location>
        <begin position="111"/>
        <end position="122"/>
    </location>
</feature>
<proteinExistence type="predicted"/>